<dbReference type="Gramene" id="Kaladp0674s0053.1.v1.1">
    <property type="protein sequence ID" value="Kaladp0674s0053.1.v1.1.CDS.1"/>
    <property type="gene ID" value="Kaladp0674s0053.v1.1"/>
</dbReference>
<reference evidence="1" key="1">
    <citation type="submission" date="2021-01" db="UniProtKB">
        <authorList>
            <consortium name="EnsemblPlants"/>
        </authorList>
    </citation>
    <scope>IDENTIFICATION</scope>
</reference>
<dbReference type="OMA" id="ELCCIIK"/>
<evidence type="ECO:0000313" key="1">
    <source>
        <dbReference type="EnsemblPlants" id="Kaladp0674s0053.1.v1.1.CDS.1"/>
    </source>
</evidence>
<dbReference type="Proteomes" id="UP000594263">
    <property type="component" value="Unplaced"/>
</dbReference>
<accession>A0A7N0VEF4</accession>
<evidence type="ECO:0000313" key="2">
    <source>
        <dbReference type="Proteomes" id="UP000594263"/>
    </source>
</evidence>
<dbReference type="EnsemblPlants" id="Kaladp0674s0053.1.v1.1">
    <property type="protein sequence ID" value="Kaladp0674s0053.1.v1.1.CDS.1"/>
    <property type="gene ID" value="Kaladp0674s0053.v1.1"/>
</dbReference>
<organism evidence="1 2">
    <name type="scientific">Kalanchoe fedtschenkoi</name>
    <name type="common">Lavender scallops</name>
    <name type="synonym">South American air plant</name>
    <dbReference type="NCBI Taxonomy" id="63787"/>
    <lineage>
        <taxon>Eukaryota</taxon>
        <taxon>Viridiplantae</taxon>
        <taxon>Streptophyta</taxon>
        <taxon>Embryophyta</taxon>
        <taxon>Tracheophyta</taxon>
        <taxon>Spermatophyta</taxon>
        <taxon>Magnoliopsida</taxon>
        <taxon>eudicotyledons</taxon>
        <taxon>Gunneridae</taxon>
        <taxon>Pentapetalae</taxon>
        <taxon>Saxifragales</taxon>
        <taxon>Crassulaceae</taxon>
        <taxon>Kalanchoe</taxon>
    </lineage>
</organism>
<sequence>MNSSDLNQHELEIIKAVAQASLACSSFPRQASESEYDTRMAKFKPRPSRFKAEAGASRHRGSVGGGYWDFKQSLWDPYEILTVSKRLEDGMVAVEREFRGPYCPRNSPKPRRESKNSLRSLFSQLSLTRFD</sequence>
<dbReference type="AlphaFoldDB" id="A0A7N0VEF4"/>
<dbReference type="PANTHER" id="PTHR34665">
    <property type="entry name" value="DUF3741 DOMAIN-CONTAINING PROTEIN"/>
    <property type="match status" value="1"/>
</dbReference>
<dbReference type="PANTHER" id="PTHR34665:SF1">
    <property type="entry name" value="OS02G0595200 PROTEIN"/>
    <property type="match status" value="1"/>
</dbReference>
<protein>
    <submittedName>
        <fullName evidence="1">Uncharacterized protein</fullName>
    </submittedName>
</protein>
<keyword evidence="2" id="KW-1185">Reference proteome</keyword>
<proteinExistence type="predicted"/>
<name>A0A7N0VEF4_KALFE</name>